<evidence type="ECO:0000256" key="4">
    <source>
        <dbReference type="ARBA" id="ARBA00022764"/>
    </source>
</evidence>
<evidence type="ECO:0000256" key="3">
    <source>
        <dbReference type="ARBA" id="ARBA00022729"/>
    </source>
</evidence>
<dbReference type="Pfam" id="PF13416">
    <property type="entry name" value="SBP_bac_8"/>
    <property type="match status" value="1"/>
</dbReference>
<name>A0A7D3W4P6_ACTVE</name>
<dbReference type="PRINTS" id="PR00909">
    <property type="entry name" value="SPERMDNBNDNG"/>
</dbReference>
<dbReference type="GO" id="GO:0042597">
    <property type="term" value="C:periplasmic space"/>
    <property type="evidence" value="ECO:0007669"/>
    <property type="project" value="UniProtKB-SubCell"/>
</dbReference>
<gene>
    <name evidence="5" type="ORF">ACTIVE_7704</name>
</gene>
<dbReference type="RefSeq" id="WP_246342443.1">
    <property type="nucleotide sequence ID" value="NZ_CP053892.1"/>
</dbReference>
<keyword evidence="4" id="KW-0574">Periplasm</keyword>
<keyword evidence="6" id="KW-1185">Reference proteome</keyword>
<dbReference type="Proteomes" id="UP000501240">
    <property type="component" value="Chromosome"/>
</dbReference>
<reference evidence="5 6" key="1">
    <citation type="submission" date="2020-05" db="EMBL/GenBank/DDBJ databases">
        <title>Actinomadura verrucosospora NRRL-B18236 (PFL_A860) Genome sequencing and assembly.</title>
        <authorList>
            <person name="Samborskyy M."/>
        </authorList>
    </citation>
    <scope>NUCLEOTIDE SEQUENCE [LARGE SCALE GENOMIC DNA]</scope>
    <source>
        <strain evidence="5 6">NRRL:B18236</strain>
    </source>
</reference>
<evidence type="ECO:0000256" key="1">
    <source>
        <dbReference type="ARBA" id="ARBA00004418"/>
    </source>
</evidence>
<evidence type="ECO:0000256" key="2">
    <source>
        <dbReference type="ARBA" id="ARBA00022448"/>
    </source>
</evidence>
<dbReference type="PROSITE" id="PS51318">
    <property type="entry name" value="TAT"/>
    <property type="match status" value="1"/>
</dbReference>
<accession>A0A7D3W4P6</accession>
<dbReference type="PANTHER" id="PTHR30222">
    <property type="entry name" value="SPERMIDINE/PUTRESCINE-BINDING PERIPLASMIC PROTEIN"/>
    <property type="match status" value="1"/>
</dbReference>
<dbReference type="GO" id="GO:0019808">
    <property type="term" value="F:polyamine binding"/>
    <property type="evidence" value="ECO:0007669"/>
    <property type="project" value="InterPro"/>
</dbReference>
<dbReference type="EMBL" id="CP053892">
    <property type="protein sequence ID" value="QKG26051.1"/>
    <property type="molecule type" value="Genomic_DNA"/>
</dbReference>
<proteinExistence type="predicted"/>
<evidence type="ECO:0000313" key="5">
    <source>
        <dbReference type="EMBL" id="QKG26051.1"/>
    </source>
</evidence>
<dbReference type="CDD" id="cd13590">
    <property type="entry name" value="PBP2_PotD_PotF_like"/>
    <property type="match status" value="1"/>
</dbReference>
<dbReference type="SUPFAM" id="SSF53850">
    <property type="entry name" value="Periplasmic binding protein-like II"/>
    <property type="match status" value="1"/>
</dbReference>
<protein>
    <submittedName>
        <fullName evidence="5">Family 1 extracellular solute-binding protein</fullName>
    </submittedName>
</protein>
<comment type="subcellular location">
    <subcellularLocation>
        <location evidence="1">Periplasm</location>
    </subcellularLocation>
</comment>
<evidence type="ECO:0000313" key="6">
    <source>
        <dbReference type="Proteomes" id="UP000501240"/>
    </source>
</evidence>
<dbReference type="AlphaFoldDB" id="A0A7D3W4P6"/>
<dbReference type="InterPro" id="IPR006311">
    <property type="entry name" value="TAT_signal"/>
</dbReference>
<sequence>MTNLDPAFLRGLTRPRLARSTASRRDVLRLMGAAGAGLALSACGVKGQGGKEKVTQTDVEKYWAGKAKTGKLAWANWPGYMEDDHSTIKAFEKATGIKVDYKEVIQEMGPWFGKIQAPLAAGQSIGFDLMVMTNGIQLEQARQLGYLAPLDQSRLKNFQANAGASFKNPSYDPGNAFTIPYESGITGIAYNTKYVKEEITSIAQLFDPKYKGRVGMMGDSQELGNFGLFLLGIDPEKSTQADWEKAAAKLREQRDKGIVRKYYNQDYVDAVSKGDVWMTMAWSGDVYSMTSPDVRFAIPKEGGTIWTDNMCIPKTAGAPVDAITLMDWLYVPENNAPLTEFVNYITPVPGVKQVVAADAAKATGQEKKDLTRLSTSPLVFPSDADMQRLRHYRRLTQAEETQYQKIFEPIAKGS</sequence>
<dbReference type="InterPro" id="IPR006059">
    <property type="entry name" value="SBP"/>
</dbReference>
<organism evidence="5 6">
    <name type="scientific">Actinomadura verrucosospora</name>
    <dbReference type="NCBI Taxonomy" id="46165"/>
    <lineage>
        <taxon>Bacteria</taxon>
        <taxon>Bacillati</taxon>
        <taxon>Actinomycetota</taxon>
        <taxon>Actinomycetes</taxon>
        <taxon>Streptosporangiales</taxon>
        <taxon>Thermomonosporaceae</taxon>
        <taxon>Actinomadura</taxon>
    </lineage>
</organism>
<dbReference type="GO" id="GO:0015846">
    <property type="term" value="P:polyamine transport"/>
    <property type="evidence" value="ECO:0007669"/>
    <property type="project" value="InterPro"/>
</dbReference>
<keyword evidence="2" id="KW-0813">Transport</keyword>
<dbReference type="InterPro" id="IPR001188">
    <property type="entry name" value="Sperm_putr-bd"/>
</dbReference>
<dbReference type="PANTHER" id="PTHR30222:SF17">
    <property type="entry name" value="SPERMIDINE_PUTRESCINE-BINDING PERIPLASMIC PROTEIN"/>
    <property type="match status" value="1"/>
</dbReference>
<dbReference type="Gene3D" id="3.40.190.10">
    <property type="entry name" value="Periplasmic binding protein-like II"/>
    <property type="match status" value="2"/>
</dbReference>
<keyword evidence="3" id="KW-0732">Signal</keyword>